<evidence type="ECO:0000256" key="4">
    <source>
        <dbReference type="ARBA" id="ARBA00023136"/>
    </source>
</evidence>
<protein>
    <recommendedName>
        <fullName evidence="6">Translocation and assembly module TamB C-terminal domain-containing protein</fullName>
    </recommendedName>
</protein>
<accession>A0A918SAF1</accession>
<reference evidence="7" key="1">
    <citation type="journal article" date="2014" name="Int. J. Syst. Evol. Microbiol.">
        <title>Complete genome sequence of Corynebacterium casei LMG S-19264T (=DSM 44701T), isolated from a smear-ripened cheese.</title>
        <authorList>
            <consortium name="US DOE Joint Genome Institute (JGI-PGF)"/>
            <person name="Walter F."/>
            <person name="Albersmeier A."/>
            <person name="Kalinowski J."/>
            <person name="Ruckert C."/>
        </authorList>
    </citation>
    <scope>NUCLEOTIDE SEQUENCE</scope>
    <source>
        <strain evidence="7">KCTC 12719</strain>
    </source>
</reference>
<dbReference type="InterPro" id="IPR007452">
    <property type="entry name" value="TamB_C"/>
</dbReference>
<dbReference type="GO" id="GO:0009306">
    <property type="term" value="P:protein secretion"/>
    <property type="evidence" value="ECO:0007669"/>
    <property type="project" value="InterPro"/>
</dbReference>
<evidence type="ECO:0000313" key="8">
    <source>
        <dbReference type="Proteomes" id="UP000610456"/>
    </source>
</evidence>
<gene>
    <name evidence="7" type="ORF">GCM10007103_10760</name>
</gene>
<dbReference type="RefSeq" id="WP_189603679.1">
    <property type="nucleotide sequence ID" value="NZ_BMXB01000002.1"/>
</dbReference>
<feature type="domain" description="Translocation and assembly module TamB C-terminal" evidence="6">
    <location>
        <begin position="1190"/>
        <end position="1647"/>
    </location>
</feature>
<dbReference type="Proteomes" id="UP000610456">
    <property type="component" value="Unassembled WGS sequence"/>
</dbReference>
<dbReference type="InterPro" id="IPR052894">
    <property type="entry name" value="AsmA-related"/>
</dbReference>
<dbReference type="GO" id="GO:0090313">
    <property type="term" value="P:regulation of protein targeting to membrane"/>
    <property type="evidence" value="ECO:0007669"/>
    <property type="project" value="TreeGrafter"/>
</dbReference>
<keyword evidence="3 5" id="KW-1133">Transmembrane helix</keyword>
<keyword evidence="2 5" id="KW-0812">Transmembrane</keyword>
<name>A0A918SAF1_9FLAO</name>
<dbReference type="PANTHER" id="PTHR30441">
    <property type="entry name" value="DUF748 DOMAIN-CONTAINING PROTEIN"/>
    <property type="match status" value="1"/>
</dbReference>
<feature type="transmembrane region" description="Helical" evidence="5">
    <location>
        <begin position="21"/>
        <end position="40"/>
    </location>
</feature>
<evidence type="ECO:0000256" key="3">
    <source>
        <dbReference type="ARBA" id="ARBA00022989"/>
    </source>
</evidence>
<evidence type="ECO:0000313" key="7">
    <source>
        <dbReference type="EMBL" id="GHA31063.1"/>
    </source>
</evidence>
<keyword evidence="8" id="KW-1185">Reference proteome</keyword>
<reference evidence="7" key="2">
    <citation type="submission" date="2020-09" db="EMBL/GenBank/DDBJ databases">
        <authorList>
            <person name="Sun Q."/>
            <person name="Kim S."/>
        </authorList>
    </citation>
    <scope>NUCLEOTIDE SEQUENCE</scope>
    <source>
        <strain evidence="7">KCTC 12719</strain>
    </source>
</reference>
<dbReference type="PANTHER" id="PTHR30441:SF8">
    <property type="entry name" value="DUF748 DOMAIN-CONTAINING PROTEIN"/>
    <property type="match status" value="1"/>
</dbReference>
<evidence type="ECO:0000256" key="2">
    <source>
        <dbReference type="ARBA" id="ARBA00022692"/>
    </source>
</evidence>
<comment type="subcellular location">
    <subcellularLocation>
        <location evidence="1">Membrane</location>
        <topology evidence="1">Single-pass membrane protein</topology>
    </subcellularLocation>
</comment>
<evidence type="ECO:0000256" key="1">
    <source>
        <dbReference type="ARBA" id="ARBA00004167"/>
    </source>
</evidence>
<sequence length="1673" mass="185563">MEDKKDQKKKKKKKKFRGLRIFGRILLGLAVFIILILLFVRSPWGQNIIKDKLISSISNQTNTTIEVERLFITFSGNIYIDGLYLEDTKGDTLVYSRELEADIPLWPIIRGQGIAITSVDWNGVRANITRKDTVNGFNFDFLMEALAPADTTATAQPAQDTTTSPQEFRLGEINLQDFDVVYNDGVTGIDSRFRVGELHLEMEETDLENMSFHASNASISNSIIDYRQTPVPDTPSEEDVPLPVFRIDELELQNVAANYESVPGGILAQVQLEEFLLELPQANLVENRIEVNNLEMNNSKVLLKMTETPDNEVAIEPVEETAEGFQWPEWKVEVANISFSNNEVTYLTNEAQPESGVFNPEALQFQELTLAAQNIYLRNENAGADINQLSFNETGGIQLKNFSLDAGIDNTSLTVDDLLVDLNENHLEGNLNIRYDSIDDLINNPENAVVDASLPEFYLNLKDLFLIQPDLRTNEYLLALSKRPVTGQIQAEGTLASLQISGANINWGATTSIAARGSIQNPTDPDNLRFNFPRIRMVSSRGDIRRFVDEENLGVKLPEEFSLTANVSGNPEDIEAVANLDSSQGDIALDGSFSSSTGISFNADIEITDLALGNILQNEQLGNLNLTLIASGEGENMNELDAMLDAYISSFHYNEYAIEDLRITGELTDGSGLITSDYEDENLNMELESFVILDSVAPQVNLSLNVIGANLERLGLSQKDIRVGFELDGSFRGNAESFDVNAEISDGVTVYNTDSYLLGDFGVSARVRPDSTAVDIQNQMIDLRLRSNTDPASFATALQRHYQSYFSDDIEIDTVNNPVNLELRAEIRENPILDEVFITSLQEMDTINIAIDFHEKSRELTADVELPFINYMGNEIDSLSFHLDSGRENLEFVLGFNALNAGPLAVKRTDLEGEIIDKALHLDFNSYYEEEHLMHIRSEIARRNDTLIFQLDPSEVILNSSLWEVPEGNEIRIAENSTIFNDFQFTRNNQSLQITNEQPGMEGEHIAILFENFRLQSFLSYLNPETPLASGRLNGNFTIQDPSGSTGLLAGLEINEFNVMEVPMGTLTLEADAIGSETYNFDMAIKGGNVDLDLEGSFNARETGAEWDTQLLLNEVQMAVVEGFSQGEVTGTSGSFSGEISLGGTTAEPEYEGNINFNNAALTIAMLDAPFVLPNETLRLDNEGFYFDSFSIEDQNSNSFTLNGEVLTESFLNPSFDLDFEANDFMLLNSTAEDNDLYYGTAVVDANGSLTGNLNVPIVDLNLTVDSQTDVTYVLPPSEVAVEERDGVVIFVNRENPDDILTSGEEEAYTFSGLQINSVITVNEDAVFNVIIDEQTGDNFRVTGYGDLNFNIYANGRTTLSGRYEMSGGHYEMNLYGLVNRRFEIVQGSTITWLGDPLDADLDVTARYSVETSASSLMAAQTTGAAAEDRGRFRQELPFLVYLNIDGEIMQPVLTFGLDMPEEEQGAIGGQVYGRVQQINQQEQELNKQVFSLLVLNRFYPEGTSDGSGGGTLGIARDNLNNALSDQLNLLSNNLLGDSGIALDFGLDTFTDYQGDNPQERTQLDIAAETTFMDDRLVVSVGSEVDIQGSSQQPGEANPLIGNVSLEYLVTEDGRWRLKGFRRNSFENVIEGQVIVSGISLIFTREFNEFRELWDSLMGDIEEETEPVNESEE</sequence>
<evidence type="ECO:0000259" key="6">
    <source>
        <dbReference type="Pfam" id="PF04357"/>
    </source>
</evidence>
<proteinExistence type="predicted"/>
<comment type="caution">
    <text evidence="7">The sequence shown here is derived from an EMBL/GenBank/DDBJ whole genome shotgun (WGS) entry which is preliminary data.</text>
</comment>
<dbReference type="GO" id="GO:0005886">
    <property type="term" value="C:plasma membrane"/>
    <property type="evidence" value="ECO:0007669"/>
    <property type="project" value="InterPro"/>
</dbReference>
<keyword evidence="4 5" id="KW-0472">Membrane</keyword>
<dbReference type="Pfam" id="PF04357">
    <property type="entry name" value="TamB"/>
    <property type="match status" value="1"/>
</dbReference>
<organism evidence="7 8">
    <name type="scientific">Salinimicrobium marinum</name>
    <dbReference type="NCBI Taxonomy" id="680283"/>
    <lineage>
        <taxon>Bacteria</taxon>
        <taxon>Pseudomonadati</taxon>
        <taxon>Bacteroidota</taxon>
        <taxon>Flavobacteriia</taxon>
        <taxon>Flavobacteriales</taxon>
        <taxon>Flavobacteriaceae</taxon>
        <taxon>Salinimicrobium</taxon>
    </lineage>
</organism>
<evidence type="ECO:0000256" key="5">
    <source>
        <dbReference type="SAM" id="Phobius"/>
    </source>
</evidence>
<dbReference type="EMBL" id="BMXB01000002">
    <property type="protein sequence ID" value="GHA31063.1"/>
    <property type="molecule type" value="Genomic_DNA"/>
</dbReference>